<feature type="compositionally biased region" description="Pro residues" evidence="7">
    <location>
        <begin position="640"/>
        <end position="652"/>
    </location>
</feature>
<dbReference type="GO" id="GO:0007032">
    <property type="term" value="P:endosome organization"/>
    <property type="evidence" value="ECO:0007669"/>
    <property type="project" value="TreeGrafter"/>
</dbReference>
<dbReference type="InterPro" id="IPR045669">
    <property type="entry name" value="FHIP_C"/>
</dbReference>
<evidence type="ECO:0000256" key="3">
    <source>
        <dbReference type="ARBA" id="ARBA00024336"/>
    </source>
</evidence>
<dbReference type="PANTHER" id="PTHR21705">
    <property type="entry name" value="RAI16 PROTEIN-RELATED"/>
    <property type="match status" value="1"/>
</dbReference>
<feature type="compositionally biased region" description="Polar residues" evidence="7">
    <location>
        <begin position="79"/>
        <end position="91"/>
    </location>
</feature>
<evidence type="ECO:0000259" key="8">
    <source>
        <dbReference type="Pfam" id="PF19314"/>
    </source>
</evidence>
<evidence type="ECO:0000313" key="9">
    <source>
        <dbReference type="EMBL" id="KAJ8350164.1"/>
    </source>
</evidence>
<gene>
    <name evidence="9" type="ORF">SKAU_G00252940</name>
</gene>
<feature type="region of interest" description="Disordered" evidence="7">
    <location>
        <begin position="882"/>
        <end position="920"/>
    </location>
</feature>
<comment type="function">
    <text evidence="5">Component of the FTS/Hook/FHIP complex (FHF complex). The FHF complex may function to promote vesicle trafficking and/or fusion via the homotypic vesicular protein sorting complex (the HOPS complex). FHF complex promotes the distribution of AP-4 complex to the perinuclear area of the cell.</text>
</comment>
<evidence type="ECO:0000256" key="1">
    <source>
        <dbReference type="ARBA" id="ARBA00022448"/>
    </source>
</evidence>
<dbReference type="InterPro" id="IPR019384">
    <property type="entry name" value="FHIP"/>
</dbReference>
<comment type="caution">
    <text evidence="9">The sequence shown here is derived from an EMBL/GenBank/DDBJ whole genome shotgun (WGS) entry which is preliminary data.</text>
</comment>
<evidence type="ECO:0000313" key="10">
    <source>
        <dbReference type="Proteomes" id="UP001152622"/>
    </source>
</evidence>
<keyword evidence="10" id="KW-1185">Reference proteome</keyword>
<feature type="region of interest" description="Disordered" evidence="7">
    <location>
        <begin position="72"/>
        <end position="91"/>
    </location>
</feature>
<dbReference type="InterPro" id="IPR045668">
    <property type="entry name" value="FHIP_KELAA_motif"/>
</dbReference>
<comment type="similarity">
    <text evidence="3">Belongs to the FHIP family.</text>
</comment>
<dbReference type="Pfam" id="PF19311">
    <property type="entry name" value="KELAA"/>
    <property type="match status" value="1"/>
</dbReference>
<dbReference type="GO" id="GO:0070695">
    <property type="term" value="C:FHF complex"/>
    <property type="evidence" value="ECO:0007669"/>
    <property type="project" value="TreeGrafter"/>
</dbReference>
<evidence type="ECO:0000256" key="4">
    <source>
        <dbReference type="ARBA" id="ARBA00040201"/>
    </source>
</evidence>
<dbReference type="GO" id="GO:0045022">
    <property type="term" value="P:early endosome to late endosome transport"/>
    <property type="evidence" value="ECO:0007669"/>
    <property type="project" value="TreeGrafter"/>
</dbReference>
<keyword evidence="1" id="KW-0813">Transport</keyword>
<dbReference type="OrthoDB" id="6287422at2759"/>
<proteinExistence type="inferred from homology"/>
<protein>
    <recommendedName>
        <fullName evidence="4">FHF complex subunit HOOK-interacting protein 1B</fullName>
    </recommendedName>
</protein>
<dbReference type="EMBL" id="JAINUF010000009">
    <property type="protein sequence ID" value="KAJ8350164.1"/>
    <property type="molecule type" value="Genomic_DNA"/>
</dbReference>
<feature type="region of interest" description="Disordered" evidence="7">
    <location>
        <begin position="634"/>
        <end position="653"/>
    </location>
</feature>
<evidence type="ECO:0000256" key="6">
    <source>
        <dbReference type="ARBA" id="ARBA00046925"/>
    </source>
</evidence>
<reference evidence="9" key="1">
    <citation type="journal article" date="2023" name="Science">
        <title>Genome structures resolve the early diversification of teleost fishes.</title>
        <authorList>
            <person name="Parey E."/>
            <person name="Louis A."/>
            <person name="Montfort J."/>
            <person name="Bouchez O."/>
            <person name="Roques C."/>
            <person name="Iampietro C."/>
            <person name="Lluch J."/>
            <person name="Castinel A."/>
            <person name="Donnadieu C."/>
            <person name="Desvignes T."/>
            <person name="Floi Bucao C."/>
            <person name="Jouanno E."/>
            <person name="Wen M."/>
            <person name="Mejri S."/>
            <person name="Dirks R."/>
            <person name="Jansen H."/>
            <person name="Henkel C."/>
            <person name="Chen W.J."/>
            <person name="Zahm M."/>
            <person name="Cabau C."/>
            <person name="Klopp C."/>
            <person name="Thompson A.W."/>
            <person name="Robinson-Rechavi M."/>
            <person name="Braasch I."/>
            <person name="Lecointre G."/>
            <person name="Bobe J."/>
            <person name="Postlethwait J.H."/>
            <person name="Berthelot C."/>
            <person name="Roest Crollius H."/>
            <person name="Guiguen Y."/>
        </authorList>
    </citation>
    <scope>NUCLEOTIDE SEQUENCE</scope>
    <source>
        <strain evidence="9">WJC10195</strain>
    </source>
</reference>
<keyword evidence="2" id="KW-0653">Protein transport</keyword>
<feature type="region of interest" description="Disordered" evidence="7">
    <location>
        <begin position="524"/>
        <end position="555"/>
    </location>
</feature>
<dbReference type="GO" id="GO:0015031">
    <property type="term" value="P:protein transport"/>
    <property type="evidence" value="ECO:0007669"/>
    <property type="project" value="UniProtKB-KW"/>
</dbReference>
<evidence type="ECO:0000256" key="7">
    <source>
        <dbReference type="SAM" id="MobiDB-lite"/>
    </source>
</evidence>
<dbReference type="PANTHER" id="PTHR21705:SF4">
    <property type="entry name" value="FHF COMPLEX SUBUNIT HOOK-INTERACTING PROTEIN 1B"/>
    <property type="match status" value="1"/>
</dbReference>
<feature type="region of interest" description="Disordered" evidence="7">
    <location>
        <begin position="568"/>
        <end position="589"/>
    </location>
</feature>
<dbReference type="Pfam" id="PF19314">
    <property type="entry name" value="DUF5917"/>
    <property type="match status" value="1"/>
</dbReference>
<name>A0A9Q1IPZ2_SYNKA</name>
<organism evidence="9 10">
    <name type="scientific">Synaphobranchus kaupii</name>
    <name type="common">Kaup's arrowtooth eel</name>
    <dbReference type="NCBI Taxonomy" id="118154"/>
    <lineage>
        <taxon>Eukaryota</taxon>
        <taxon>Metazoa</taxon>
        <taxon>Chordata</taxon>
        <taxon>Craniata</taxon>
        <taxon>Vertebrata</taxon>
        <taxon>Euteleostomi</taxon>
        <taxon>Actinopterygii</taxon>
        <taxon>Neopterygii</taxon>
        <taxon>Teleostei</taxon>
        <taxon>Anguilliformes</taxon>
        <taxon>Synaphobranchidae</taxon>
        <taxon>Synaphobranchus</taxon>
    </lineage>
</organism>
<feature type="region of interest" description="Disordered" evidence="7">
    <location>
        <begin position="733"/>
        <end position="806"/>
    </location>
</feature>
<sequence length="1136" mass="123854">MQEITLSTARPTECLSLSAVLGKSLSPATGKNTPKPTFPECWGLWVWHRDGNRLDESSGHRTDDRMSWLSRLTPRGQGSRANQNTAPSSPVTADPETCLIVFQNHWRQVSWVFEQQDCRGSGVGDDLTAVQNHTDQMMCLLAEERRPGGGASTGPILELVLKENVLDRLLQWHLRRGMSPDSQRALLKLFEVLIGQCQQPLLQHKAVLQPVLCLLATCADPVLGCLPALEGSLVLLLNQVCVCMAQQPGVLELLLHATPLHAHQSPSPQLIFSLLVPFIHREGSTGQQARDALLLVMATSASNQAVARYITENSYFCQILAAGLSALYSSLPRKLDVRDDDWHALRHEDWAGVSSLVLFMNSLEFCNAVVQVSHPLVRGQLLDFIHSGFLEPVIGPALHKSSVEEMIASTAYLDLFLRSVTETDLLKTFLRFVLLDRHDDDTILDTLLARISSNSRLCMVSLSLFRTLLSLNCEDLVLQLILRYLLPCTHVMLSQRPAVRETDMYGKSADKFLSLIPECCRLDTAPPGDREDDDAQWGRAQESPSMESAVPPKPRTQSHLALFMRQLGNGPDRTSAHPRRDSNPMTTDSRLQWASEAAKGLDWEGQYLAYLRDARKGIELCSWGCRDWSAPYDGENPSPNSAPPPPPPPTPIPALIMVPEHFSLNPVAVSTPPPAALSAAPIPTVPSGQQGAEAVSPQRSSSDQDGGKWNVTIDKKCVSLTSHASKRSLQQLAPVKHEAPPPPPASTAQMPLPLASSPHHALCNGVGLGEEVPHSQDEGMEEKKLKRELSDGCSPADGGHNGATGGPPESCQVVSSVLSQGTRPQLAPAMSQGLESVESLIRELMDRTPISPQSEDSGGHGISIEAFHQELQELEDRVLPLREHPQDPAPGPVPASTGPEGEPAPIALDSEAKPEDSANEVFSSAHSLRLPLSQPYTGPLMGVVFAKLECMLQNSLYVNIMLTGILAKLACYPQPLLRSFLLNTNMVFQPSVKSLVQVLGSVKIRIEAFAATQENFPAMLRKARQYLVARGKLDWADPLGLNVHNLRRSDSLVKSRKTSLGNLILRHTQSPTRARQVAQQALANVHGGAQGQAEALRVKNAVYSAVVFSEFLKELAALAQEHAVAMPFPHSQGAEE</sequence>
<dbReference type="GO" id="GO:0008333">
    <property type="term" value="P:endosome to lysosome transport"/>
    <property type="evidence" value="ECO:0007669"/>
    <property type="project" value="TreeGrafter"/>
</dbReference>
<comment type="subunit">
    <text evidence="6">Component of the FTS/Hook/FHIP complex (FHF complex), composed of AKTIP/FTS, FHIP1B, and one or more members of the Hook family of proteins HOOK1, HOOK2, and HOOK3. The FHF complex associates with the homotypic vesicular sorting complex (the HOPS complex).</text>
</comment>
<accession>A0A9Q1IPZ2</accession>
<feature type="compositionally biased region" description="Basic and acidic residues" evidence="7">
    <location>
        <begin position="771"/>
        <end position="790"/>
    </location>
</feature>
<dbReference type="GO" id="GO:0007040">
    <property type="term" value="P:lysosome organization"/>
    <property type="evidence" value="ECO:0007669"/>
    <property type="project" value="TreeGrafter"/>
</dbReference>
<evidence type="ECO:0000256" key="2">
    <source>
        <dbReference type="ARBA" id="ARBA00022927"/>
    </source>
</evidence>
<feature type="domain" description="FHF complex subunit HOOK-interacting protein C-terminal" evidence="8">
    <location>
        <begin position="937"/>
        <end position="1029"/>
    </location>
</feature>
<evidence type="ECO:0000256" key="5">
    <source>
        <dbReference type="ARBA" id="ARBA00046048"/>
    </source>
</evidence>
<dbReference type="AlphaFoldDB" id="A0A9Q1IPZ2"/>
<feature type="region of interest" description="Disordered" evidence="7">
    <location>
        <begin position="676"/>
        <end position="709"/>
    </location>
</feature>
<dbReference type="Pfam" id="PF10257">
    <property type="entry name" value="RAI16-like"/>
    <property type="match status" value="1"/>
</dbReference>
<dbReference type="Proteomes" id="UP001152622">
    <property type="component" value="Chromosome 9"/>
</dbReference>